<dbReference type="SMART" id="SM00382">
    <property type="entry name" value="AAA"/>
    <property type="match status" value="1"/>
</dbReference>
<accession>A0A6V8JXR6</accession>
<evidence type="ECO:0000313" key="4">
    <source>
        <dbReference type="Proteomes" id="UP000482800"/>
    </source>
</evidence>
<dbReference type="GO" id="GO:0005524">
    <property type="term" value="F:ATP binding"/>
    <property type="evidence" value="ECO:0007669"/>
    <property type="project" value="InterPro"/>
</dbReference>
<dbReference type="PANTHER" id="PTHR30050">
    <property type="entry name" value="CHROMOSOMAL REPLICATION INITIATOR PROTEIN DNAA"/>
    <property type="match status" value="1"/>
</dbReference>
<organism evidence="3 4">
    <name type="scientific">Phytohabitans houttuyneae</name>
    <dbReference type="NCBI Taxonomy" id="1076126"/>
    <lineage>
        <taxon>Bacteria</taxon>
        <taxon>Bacillati</taxon>
        <taxon>Actinomycetota</taxon>
        <taxon>Actinomycetes</taxon>
        <taxon>Micromonosporales</taxon>
        <taxon>Micromonosporaceae</taxon>
    </lineage>
</organism>
<evidence type="ECO:0000259" key="2">
    <source>
        <dbReference type="SMART" id="SM00382"/>
    </source>
</evidence>
<evidence type="ECO:0000256" key="1">
    <source>
        <dbReference type="ARBA" id="ARBA00008059"/>
    </source>
</evidence>
<gene>
    <name evidence="3" type="ORF">Phou_017020</name>
</gene>
<keyword evidence="4" id="KW-1185">Reference proteome</keyword>
<dbReference type="AlphaFoldDB" id="A0A6V8JXR6"/>
<dbReference type="RefSeq" id="WP_246273385.1">
    <property type="nucleotide sequence ID" value="NZ_BAABGO010000024.1"/>
</dbReference>
<comment type="similarity">
    <text evidence="1">Belongs to the IS21/IS1162 putative ATP-binding protein family.</text>
</comment>
<dbReference type="Gene3D" id="3.40.50.300">
    <property type="entry name" value="P-loop containing nucleotide triphosphate hydrolases"/>
    <property type="match status" value="1"/>
</dbReference>
<feature type="domain" description="AAA+ ATPase" evidence="2">
    <location>
        <begin position="100"/>
        <end position="233"/>
    </location>
</feature>
<dbReference type="CDD" id="cd00009">
    <property type="entry name" value="AAA"/>
    <property type="match status" value="1"/>
</dbReference>
<dbReference type="Proteomes" id="UP000482800">
    <property type="component" value="Unassembled WGS sequence"/>
</dbReference>
<dbReference type="EMBL" id="BLPF01000001">
    <property type="protein sequence ID" value="GFJ77522.1"/>
    <property type="molecule type" value="Genomic_DNA"/>
</dbReference>
<dbReference type="InterPro" id="IPR002611">
    <property type="entry name" value="IstB_ATP-bd"/>
</dbReference>
<reference evidence="3 4" key="2">
    <citation type="submission" date="2020-03" db="EMBL/GenBank/DDBJ databases">
        <authorList>
            <person name="Ichikawa N."/>
            <person name="Kimura A."/>
            <person name="Kitahashi Y."/>
            <person name="Uohara A."/>
        </authorList>
    </citation>
    <scope>NUCLEOTIDE SEQUENCE [LARGE SCALE GENOMIC DNA]</scope>
    <source>
        <strain evidence="3 4">NBRC 108639</strain>
    </source>
</reference>
<dbReference type="PANTHER" id="PTHR30050:SF4">
    <property type="entry name" value="ATP-BINDING PROTEIN RV3427C IN INSERTION SEQUENCE-RELATED"/>
    <property type="match status" value="1"/>
</dbReference>
<dbReference type="Pfam" id="PF01695">
    <property type="entry name" value="IstB_IS21"/>
    <property type="match status" value="1"/>
</dbReference>
<dbReference type="InterPro" id="IPR027417">
    <property type="entry name" value="P-loop_NTPase"/>
</dbReference>
<dbReference type="InterPro" id="IPR003593">
    <property type="entry name" value="AAA+_ATPase"/>
</dbReference>
<dbReference type="InterPro" id="IPR047661">
    <property type="entry name" value="IstB"/>
</dbReference>
<reference evidence="3 4" key="1">
    <citation type="submission" date="2020-03" db="EMBL/GenBank/DDBJ databases">
        <title>Whole genome shotgun sequence of Phytohabitans houttuyneae NBRC 108639.</title>
        <authorList>
            <person name="Komaki H."/>
            <person name="Tamura T."/>
        </authorList>
    </citation>
    <scope>NUCLEOTIDE SEQUENCE [LARGE SCALE GENOMIC DNA]</scope>
    <source>
        <strain evidence="3 4">NBRC 108639</strain>
    </source>
</reference>
<sequence length="260" mass="28630">MSAQRSRTTRRRESAGTAAQPRRLSARCCACLPHAALVWLRPGLVLEEELAVRDERRFRAGLRLSKLPHHKTLDEYDFAFQPDLDPRKVRDLATLAFVQAKANLALLGPPGVGKTHIAVSLAVAACRAGFTVYFTTLDDMVRQLSAADAIGRLTRKLHTYLRPSVLVIDEVGYQPLERAEANLVFQVISKRYEKGSTLLTSNKSFGEWGQVFGDEVLATAILDRLLHHCDVIAINGPSYRLKNRLTAIDGNASTAGANVA</sequence>
<dbReference type="GO" id="GO:0006260">
    <property type="term" value="P:DNA replication"/>
    <property type="evidence" value="ECO:0007669"/>
    <property type="project" value="TreeGrafter"/>
</dbReference>
<protein>
    <submittedName>
        <fullName evidence="3">ATPase AAA</fullName>
    </submittedName>
</protein>
<proteinExistence type="inferred from homology"/>
<evidence type="ECO:0000313" key="3">
    <source>
        <dbReference type="EMBL" id="GFJ77522.1"/>
    </source>
</evidence>
<name>A0A6V8JXR6_9ACTN</name>
<dbReference type="SUPFAM" id="SSF52540">
    <property type="entry name" value="P-loop containing nucleoside triphosphate hydrolases"/>
    <property type="match status" value="1"/>
</dbReference>
<dbReference type="NCBIfam" id="NF038214">
    <property type="entry name" value="IS21_help_AAA"/>
    <property type="match status" value="1"/>
</dbReference>
<comment type="caution">
    <text evidence="3">The sequence shown here is derived from an EMBL/GenBank/DDBJ whole genome shotgun (WGS) entry which is preliminary data.</text>
</comment>